<organism evidence="2 3">
    <name type="scientific">Lecanosticta acicola</name>
    <dbReference type="NCBI Taxonomy" id="111012"/>
    <lineage>
        <taxon>Eukaryota</taxon>
        <taxon>Fungi</taxon>
        <taxon>Dikarya</taxon>
        <taxon>Ascomycota</taxon>
        <taxon>Pezizomycotina</taxon>
        <taxon>Dothideomycetes</taxon>
        <taxon>Dothideomycetidae</taxon>
        <taxon>Mycosphaerellales</taxon>
        <taxon>Mycosphaerellaceae</taxon>
        <taxon>Lecanosticta</taxon>
    </lineage>
</organism>
<name>A0AAI8Z3H8_9PEZI</name>
<protein>
    <submittedName>
        <fullName evidence="2">Uncharacterized protein</fullName>
    </submittedName>
</protein>
<evidence type="ECO:0000313" key="2">
    <source>
        <dbReference type="EMBL" id="CAK4031757.1"/>
    </source>
</evidence>
<comment type="caution">
    <text evidence="2">The sequence shown here is derived from an EMBL/GenBank/DDBJ whole genome shotgun (WGS) entry which is preliminary data.</text>
</comment>
<accession>A0AAI8Z3H8</accession>
<keyword evidence="3" id="KW-1185">Reference proteome</keyword>
<feature type="compositionally biased region" description="Basic and acidic residues" evidence="1">
    <location>
        <begin position="82"/>
        <end position="93"/>
    </location>
</feature>
<dbReference type="EMBL" id="CAVMBE010000052">
    <property type="protein sequence ID" value="CAK4031757.1"/>
    <property type="molecule type" value="Genomic_DNA"/>
</dbReference>
<sequence length="144" mass="15580">MSSNSASDMSDSYKTDATSIADDETRSVTSQPAAPPPTIMEGPHPAELQELLEKVNSSSVASEGTAKGDTFPAEQDAASPEYPEHSNWAEHAEEDVKKALSRLLNLAVDEHKAGPGKSVQEYYSERLAKLLREGLIAFDCSYLH</sequence>
<evidence type="ECO:0000313" key="3">
    <source>
        <dbReference type="Proteomes" id="UP001296104"/>
    </source>
</evidence>
<dbReference type="Proteomes" id="UP001296104">
    <property type="component" value="Unassembled WGS sequence"/>
</dbReference>
<evidence type="ECO:0000256" key="1">
    <source>
        <dbReference type="SAM" id="MobiDB-lite"/>
    </source>
</evidence>
<feature type="compositionally biased region" description="Low complexity" evidence="1">
    <location>
        <begin position="1"/>
        <end position="12"/>
    </location>
</feature>
<gene>
    <name evidence="2" type="ORF">LECACI_7A006915</name>
</gene>
<reference evidence="2" key="1">
    <citation type="submission" date="2023-11" db="EMBL/GenBank/DDBJ databases">
        <authorList>
            <person name="Alioto T."/>
            <person name="Alioto T."/>
            <person name="Gomez Garrido J."/>
        </authorList>
    </citation>
    <scope>NUCLEOTIDE SEQUENCE</scope>
</reference>
<dbReference type="AlphaFoldDB" id="A0AAI8Z3H8"/>
<feature type="region of interest" description="Disordered" evidence="1">
    <location>
        <begin position="1"/>
        <end position="93"/>
    </location>
</feature>
<proteinExistence type="predicted"/>